<proteinExistence type="predicted"/>
<evidence type="ECO:0000313" key="3">
    <source>
        <dbReference type="Proteomes" id="UP001487296"/>
    </source>
</evidence>
<gene>
    <name evidence="2" type="ORF">AAAT34_01565</name>
</gene>
<sequence>MNTMKLGLLTGMMVLGGLTVAQAQVSTADSVLNHAGGKRLSVGGYGEAAFSRNFYSDNGNRYTKPSAYKNDPSHGRFDIPHAVIYLGYDFGKGWSMGSEIEFEHGGTGSSIEYEADEAIEFENEQEKGGEVELEQFWLQKTFSRALNIRAGHIVVPFGLVNAHHEPLNFFTVYRPEGENTILPSTWHQTGVSVFGRIKDWRYEAQFIAGLDAFHFSRANWIQKGSHSPFEFEPANKYGVMARIDNYSVPGLRLGVSAYYGQAMHNSVPHDMEYGSSKNIKGSVYLGSFDFTYNAHNWIARGNIDYGYVTDANRITQFTYPNTAQSGVTPYERGNGKYFGSHAIATMVEVGYDIFSQIPKLRQDNKKLYVFGHYEYYDSYVNAPSKKWTNRNIFAAGVNYYPIPQIAIKAEYNYRKLKSGYNDEPAVNIGIAYQGFFL</sequence>
<keyword evidence="1" id="KW-0732">Signal</keyword>
<dbReference type="Gene3D" id="2.40.160.10">
    <property type="entry name" value="Porin"/>
    <property type="match status" value="1"/>
</dbReference>
<feature type="signal peptide" evidence="1">
    <location>
        <begin position="1"/>
        <end position="23"/>
    </location>
</feature>
<keyword evidence="3" id="KW-1185">Reference proteome</keyword>
<dbReference type="EMBL" id="JBBNFP010000003">
    <property type="protein sequence ID" value="MEQ2485739.1"/>
    <property type="molecule type" value="Genomic_DNA"/>
</dbReference>
<comment type="caution">
    <text evidence="2">The sequence shown here is derived from an EMBL/GenBank/DDBJ whole genome shotgun (WGS) entry which is preliminary data.</text>
</comment>
<dbReference type="Proteomes" id="UP001487296">
    <property type="component" value="Unassembled WGS sequence"/>
</dbReference>
<dbReference type="SUPFAM" id="SSF56935">
    <property type="entry name" value="Porins"/>
    <property type="match status" value="1"/>
</dbReference>
<evidence type="ECO:0000256" key="1">
    <source>
        <dbReference type="SAM" id="SignalP"/>
    </source>
</evidence>
<protein>
    <recommendedName>
        <fullName evidence="4">Porin</fullName>
    </recommendedName>
</protein>
<evidence type="ECO:0000313" key="2">
    <source>
        <dbReference type="EMBL" id="MEQ2485739.1"/>
    </source>
</evidence>
<evidence type="ECO:0008006" key="4">
    <source>
        <dbReference type="Google" id="ProtNLM"/>
    </source>
</evidence>
<reference evidence="2 3" key="1">
    <citation type="submission" date="2024-04" db="EMBL/GenBank/DDBJ databases">
        <title>Human intestinal bacterial collection.</title>
        <authorList>
            <person name="Pauvert C."/>
            <person name="Hitch T.C.A."/>
            <person name="Clavel T."/>
        </authorList>
    </citation>
    <scope>NUCLEOTIDE SEQUENCE [LARGE SCALE GENOMIC DNA]</scope>
    <source>
        <strain evidence="2 3">CLA-AA-H145</strain>
    </source>
</reference>
<dbReference type="InterPro" id="IPR023614">
    <property type="entry name" value="Porin_dom_sf"/>
</dbReference>
<organism evidence="2 3">
    <name type="scientific">Hallella faecis</name>
    <dbReference type="NCBI Taxonomy" id="2841596"/>
    <lineage>
        <taxon>Bacteria</taxon>
        <taxon>Pseudomonadati</taxon>
        <taxon>Bacteroidota</taxon>
        <taxon>Bacteroidia</taxon>
        <taxon>Bacteroidales</taxon>
        <taxon>Prevotellaceae</taxon>
        <taxon>Hallella</taxon>
    </lineage>
</organism>
<feature type="chain" id="PRO_5046042710" description="Porin" evidence="1">
    <location>
        <begin position="24"/>
        <end position="437"/>
    </location>
</feature>
<accession>A0ABV1FMW5</accession>
<name>A0ABV1FMW5_9BACT</name>